<comment type="caution">
    <text evidence="4">The sequence shown here is derived from an EMBL/GenBank/DDBJ whole genome shotgun (WGS) entry which is preliminary data.</text>
</comment>
<dbReference type="AlphaFoldDB" id="A0A8T5V685"/>
<name>A0A8T5V685_9EURY</name>
<feature type="domain" description="4Fe-4S ferredoxin-type" evidence="3">
    <location>
        <begin position="47"/>
        <end position="76"/>
    </location>
</feature>
<keyword evidence="5" id="KW-1185">Reference proteome</keyword>
<evidence type="ECO:0000313" key="4">
    <source>
        <dbReference type="EMBL" id="MBZ2167135.1"/>
    </source>
</evidence>
<gene>
    <name evidence="4" type="ORF">K8N75_13910</name>
</gene>
<dbReference type="GO" id="GO:0051536">
    <property type="term" value="F:iron-sulfur cluster binding"/>
    <property type="evidence" value="ECO:0007669"/>
    <property type="project" value="UniProtKB-KW"/>
</dbReference>
<evidence type="ECO:0000256" key="2">
    <source>
        <dbReference type="ARBA" id="ARBA00023014"/>
    </source>
</evidence>
<keyword evidence="1" id="KW-0408">Iron</keyword>
<dbReference type="Gene3D" id="3.30.70.20">
    <property type="match status" value="1"/>
</dbReference>
<dbReference type="Pfam" id="PF04422">
    <property type="entry name" value="FrhB_FdhB_N"/>
    <property type="match status" value="1"/>
</dbReference>
<dbReference type="InterPro" id="IPR017896">
    <property type="entry name" value="4Fe4S_Fe-S-bd"/>
</dbReference>
<dbReference type="EMBL" id="JAIOUQ010000017">
    <property type="protein sequence ID" value="MBZ2167135.1"/>
    <property type="molecule type" value="Genomic_DNA"/>
</dbReference>
<dbReference type="InterPro" id="IPR007525">
    <property type="entry name" value="FrhB_FdhB_C"/>
</dbReference>
<evidence type="ECO:0000313" key="5">
    <source>
        <dbReference type="Proteomes" id="UP000825933"/>
    </source>
</evidence>
<dbReference type="InterPro" id="IPR017900">
    <property type="entry name" value="4Fe4S_Fe_S_CS"/>
</dbReference>
<keyword evidence="2" id="KW-0411">Iron-sulfur</keyword>
<dbReference type="PROSITE" id="PS00198">
    <property type="entry name" value="4FE4S_FER_1"/>
    <property type="match status" value="2"/>
</dbReference>
<dbReference type="Pfam" id="PF12838">
    <property type="entry name" value="Fer4_7"/>
    <property type="match status" value="1"/>
</dbReference>
<sequence length="442" mass="50604">MNNSKTRDNNTILEVLKDNLCTGCGTCVSLCPENAINMKMRDPEKNFIPSIDNKSCINCGLCLKACPGQEVDFKKLNIDVFKEEPKDCLIGNYTNCYMGYSKIHKIRCDSSSGGLVTQILIFALENGLIDGALVTKMKNDSTLKPIPFIARSKKEIIDASKSKYCPVPANVALKEILDAPDHEKFAVVGLPCHIHAIRKAEMLNKKLLNKISLHLGLFCHHGVSFEGTDFFINRMKINKKDIVDLSYRGDGWPGKFKVVLNDEKIEKYRFWEFFVYPSFYFFTPKRCFMCSDALNELADISFGDAWLPELVVEKKGISVMISRNKKADNLIQKLEHANMVELKMCGSNDVIKSQMPALYFKKRSLNARKRISKLLNTPFTSDNTYLIESNIFDYLFVILIYINNYLSSFKFIQTLANLMPMIFIRGYRYILYKFINSRNLNK</sequence>
<dbReference type="Pfam" id="PF04432">
    <property type="entry name" value="FrhB_FdhB_C"/>
    <property type="match status" value="1"/>
</dbReference>
<accession>A0A8T5V685</accession>
<protein>
    <submittedName>
        <fullName evidence="4">Coenzyme F420 hydrogenase/dehydrogenase, beta subunit C-terminal domain</fullName>
    </submittedName>
</protein>
<keyword evidence="2" id="KW-0479">Metal-binding</keyword>
<dbReference type="PANTHER" id="PTHR31332">
    <property type="entry name" value="7-HYDROXYMETHYL CHLOROPHYLL A REDUCTASE, CHLOROPLASTIC"/>
    <property type="match status" value="1"/>
</dbReference>
<evidence type="ECO:0000259" key="3">
    <source>
        <dbReference type="PROSITE" id="PS51379"/>
    </source>
</evidence>
<dbReference type="SUPFAM" id="SSF54862">
    <property type="entry name" value="4Fe-4S ferredoxins"/>
    <property type="match status" value="1"/>
</dbReference>
<reference evidence="5" key="1">
    <citation type="journal article" date="2022" name="Microbiol. Resour. Announc.">
        <title>Draft Genome Sequence of a Methanogenic Archaeon from West Spitsbergen Permafrost.</title>
        <authorList>
            <person name="Trubitsyn V."/>
            <person name="Rivkina E."/>
            <person name="Shcherbakova V."/>
        </authorList>
    </citation>
    <scope>NUCLEOTIDE SEQUENCE [LARGE SCALE GENOMIC DNA]</scope>
    <source>
        <strain evidence="5">VT</strain>
    </source>
</reference>
<dbReference type="InterPro" id="IPR045220">
    <property type="entry name" value="FRHB/FDHB/HCAR-like"/>
</dbReference>
<evidence type="ECO:0000256" key="1">
    <source>
        <dbReference type="ARBA" id="ARBA00023004"/>
    </source>
</evidence>
<proteinExistence type="predicted"/>
<dbReference type="GO" id="GO:0052592">
    <property type="term" value="F:oxidoreductase activity, acting on CH or CH2 groups, with an iron-sulfur protein as acceptor"/>
    <property type="evidence" value="ECO:0007669"/>
    <property type="project" value="TreeGrafter"/>
</dbReference>
<dbReference type="InterPro" id="IPR007516">
    <property type="entry name" value="Co_F420_Hydgase/DH_bsu_N"/>
</dbReference>
<dbReference type="PANTHER" id="PTHR31332:SF0">
    <property type="entry name" value="7-HYDROXYMETHYL CHLOROPHYLL A REDUCTASE, CHLOROPLASTIC"/>
    <property type="match status" value="1"/>
</dbReference>
<dbReference type="RefSeq" id="WP_223792664.1">
    <property type="nucleotide sequence ID" value="NZ_JAIOUQ010000017.1"/>
</dbReference>
<dbReference type="PROSITE" id="PS51379">
    <property type="entry name" value="4FE4S_FER_2"/>
    <property type="match status" value="2"/>
</dbReference>
<dbReference type="Proteomes" id="UP000825933">
    <property type="component" value="Unassembled WGS sequence"/>
</dbReference>
<feature type="domain" description="4Fe-4S ferredoxin-type" evidence="3">
    <location>
        <begin position="11"/>
        <end position="41"/>
    </location>
</feature>
<organism evidence="4 5">
    <name type="scientific">Methanobacterium spitsbergense</name>
    <dbReference type="NCBI Taxonomy" id="2874285"/>
    <lineage>
        <taxon>Archaea</taxon>
        <taxon>Methanobacteriati</taxon>
        <taxon>Methanobacteriota</taxon>
        <taxon>Methanomada group</taxon>
        <taxon>Methanobacteria</taxon>
        <taxon>Methanobacteriales</taxon>
        <taxon>Methanobacteriaceae</taxon>
        <taxon>Methanobacterium</taxon>
    </lineage>
</organism>